<comment type="subcellular location">
    <subcellularLocation>
        <location evidence="14">Cell membrane</location>
        <topology evidence="14">Multi-pass membrane protein</topology>
    </subcellularLocation>
    <subcellularLocation>
        <location evidence="1">Membrane</location>
        <topology evidence="1">Multi-pass membrane protein</topology>
    </subcellularLocation>
</comment>
<dbReference type="InterPro" id="IPR011759">
    <property type="entry name" value="Cyt_c_oxidase_su2_TM_dom"/>
</dbReference>
<evidence type="ECO:0000259" key="18">
    <source>
        <dbReference type="PROSITE" id="PS50857"/>
    </source>
</evidence>
<dbReference type="InterPro" id="IPR002429">
    <property type="entry name" value="CcO_II-like_C"/>
</dbReference>
<evidence type="ECO:0000256" key="16">
    <source>
        <dbReference type="SAM" id="MobiDB-lite"/>
    </source>
</evidence>
<dbReference type="PANTHER" id="PTHR22888:SF9">
    <property type="entry name" value="CYTOCHROME C OXIDASE SUBUNIT 2"/>
    <property type="match status" value="1"/>
</dbReference>
<dbReference type="InterPro" id="IPR036257">
    <property type="entry name" value="Cyt_c_oxidase_su2_TM_sf"/>
</dbReference>
<feature type="domain" description="Cytochrome oxidase subunit II transmembrane region profile" evidence="19">
    <location>
        <begin position="21"/>
        <end position="119"/>
    </location>
</feature>
<evidence type="ECO:0000259" key="19">
    <source>
        <dbReference type="PROSITE" id="PS50999"/>
    </source>
</evidence>
<evidence type="ECO:0000313" key="20">
    <source>
        <dbReference type="EMBL" id="NER30347.1"/>
    </source>
</evidence>
<comment type="caution">
    <text evidence="20">The sequence shown here is derived from an EMBL/GenBank/DDBJ whole genome shotgun (WGS) entry which is preliminary data.</text>
</comment>
<comment type="function">
    <text evidence="12 15">Subunits I and II form the functional core of the enzyme complex. Electrons originating in cytochrome c are transferred via heme a and Cu(A) to the binuclear center formed by heme a3 and Cu(B).</text>
</comment>
<accession>A0A6B3NFC1</accession>
<dbReference type="InterPro" id="IPR008972">
    <property type="entry name" value="Cupredoxin"/>
</dbReference>
<keyword evidence="6 15" id="KW-0479">Metal-binding</keyword>
<evidence type="ECO:0000256" key="6">
    <source>
        <dbReference type="ARBA" id="ARBA00022723"/>
    </source>
</evidence>
<keyword evidence="3 14" id="KW-0813">Transport</keyword>
<dbReference type="Pfam" id="PF00116">
    <property type="entry name" value="COX2"/>
    <property type="match status" value="1"/>
</dbReference>
<evidence type="ECO:0000256" key="8">
    <source>
        <dbReference type="ARBA" id="ARBA00022982"/>
    </source>
</evidence>
<protein>
    <recommendedName>
        <fullName evidence="15">Cytochrome c oxidase subunit 2</fullName>
        <ecNumber evidence="15">7.1.1.9</ecNumber>
    </recommendedName>
</protein>
<dbReference type="GO" id="GO:0005886">
    <property type="term" value="C:plasma membrane"/>
    <property type="evidence" value="ECO:0007669"/>
    <property type="project" value="UniProtKB-SubCell"/>
</dbReference>
<evidence type="ECO:0000256" key="15">
    <source>
        <dbReference type="RuleBase" id="RU004024"/>
    </source>
</evidence>
<feature type="compositionally biased region" description="Polar residues" evidence="16">
    <location>
        <begin position="131"/>
        <end position="140"/>
    </location>
</feature>
<dbReference type="GO" id="GO:0042773">
    <property type="term" value="P:ATP synthesis coupled electron transport"/>
    <property type="evidence" value="ECO:0007669"/>
    <property type="project" value="TreeGrafter"/>
</dbReference>
<evidence type="ECO:0000256" key="10">
    <source>
        <dbReference type="ARBA" id="ARBA00023008"/>
    </source>
</evidence>
<dbReference type="Pfam" id="PF02790">
    <property type="entry name" value="COX2_TM"/>
    <property type="match status" value="1"/>
</dbReference>
<name>A0A6B3NFC1_9CYAN</name>
<evidence type="ECO:0000256" key="11">
    <source>
        <dbReference type="ARBA" id="ARBA00023136"/>
    </source>
</evidence>
<feature type="transmembrane region" description="Helical" evidence="17">
    <location>
        <begin position="7"/>
        <end position="24"/>
    </location>
</feature>
<feature type="transmembrane region" description="Helical" evidence="17">
    <location>
        <begin position="44"/>
        <end position="68"/>
    </location>
</feature>
<keyword evidence="9 17" id="KW-1133">Transmembrane helix</keyword>
<evidence type="ECO:0000256" key="1">
    <source>
        <dbReference type="ARBA" id="ARBA00004141"/>
    </source>
</evidence>
<feature type="domain" description="Cytochrome oxidase subunit II copper A binding" evidence="18">
    <location>
        <begin position="170"/>
        <end position="281"/>
    </location>
</feature>
<keyword evidence="8 14" id="KW-0249">Electron transport</keyword>
<comment type="cofactor">
    <cofactor evidence="15">
        <name>Cu cation</name>
        <dbReference type="ChEBI" id="CHEBI:23378"/>
    </cofactor>
    <text evidence="15">Binds a copper A center.</text>
</comment>
<feature type="region of interest" description="Disordered" evidence="16">
    <location>
        <begin position="123"/>
        <end position="142"/>
    </location>
</feature>
<evidence type="ECO:0000256" key="14">
    <source>
        <dbReference type="RuleBase" id="RU000456"/>
    </source>
</evidence>
<dbReference type="Gene3D" id="1.10.287.90">
    <property type="match status" value="1"/>
</dbReference>
<evidence type="ECO:0000256" key="7">
    <source>
        <dbReference type="ARBA" id="ARBA00022967"/>
    </source>
</evidence>
<dbReference type="PANTHER" id="PTHR22888">
    <property type="entry name" value="CYTOCHROME C OXIDASE, SUBUNIT II"/>
    <property type="match status" value="1"/>
</dbReference>
<feature type="transmembrane region" description="Helical" evidence="17">
    <location>
        <begin position="89"/>
        <end position="109"/>
    </location>
</feature>
<evidence type="ECO:0000256" key="5">
    <source>
        <dbReference type="ARBA" id="ARBA00022692"/>
    </source>
</evidence>
<dbReference type="SUPFAM" id="SSF81464">
    <property type="entry name" value="Cytochrome c oxidase subunit II-like, transmembrane region"/>
    <property type="match status" value="1"/>
</dbReference>
<gene>
    <name evidence="20" type="ORF">F6J89_22660</name>
</gene>
<evidence type="ECO:0000256" key="17">
    <source>
        <dbReference type="SAM" id="Phobius"/>
    </source>
</evidence>
<reference evidence="20" key="1">
    <citation type="submission" date="2019-11" db="EMBL/GenBank/DDBJ databases">
        <title>Genomic insights into an expanded diversity of filamentous marine cyanobacteria reveals the extraordinary biosynthetic potential of Moorea and Okeania.</title>
        <authorList>
            <person name="Ferreira Leao T."/>
            <person name="Wang M."/>
            <person name="Moss N."/>
            <person name="Da Silva R."/>
            <person name="Sanders J."/>
            <person name="Nurk S."/>
            <person name="Gurevich A."/>
            <person name="Humphrey G."/>
            <person name="Reher R."/>
            <person name="Zhu Q."/>
            <person name="Belda-Ferre P."/>
            <person name="Glukhov E."/>
            <person name="Rex R."/>
            <person name="Dorrestein P.C."/>
            <person name="Knight R."/>
            <person name="Pevzner P."/>
            <person name="Gerwick W.H."/>
            <person name="Gerwick L."/>
        </authorList>
    </citation>
    <scope>NUCLEOTIDE SEQUENCE</scope>
    <source>
        <strain evidence="20">SIO1C4</strain>
    </source>
</reference>
<keyword evidence="5 14" id="KW-0812">Transmembrane</keyword>
<dbReference type="GO" id="GO:0004129">
    <property type="term" value="F:cytochrome-c oxidase activity"/>
    <property type="evidence" value="ECO:0007669"/>
    <property type="project" value="UniProtKB-EC"/>
</dbReference>
<dbReference type="SUPFAM" id="SSF49503">
    <property type="entry name" value="Cupredoxins"/>
    <property type="match status" value="1"/>
</dbReference>
<sequence>MNIPTPIATLIAGIAITLISLWVGQNHGLMPVAASEEALEVDGLFNLMITIATALFILIEGALIISIFKFRKPKGDETDGPPTHGNVPLEIVWTAIPVVIVLVLSIYSFEVYNRMGGLDPMASGGGASTEMADSQQVSPSDSDRSLIAMAPNQGQIALGLGASPENQGKDPALSVDVMGLQYAWIFTYPDTGIVSGELHIPMGQEVKLNITATDVLHAFWMPEFRIKQDAIPGRTAQMRFTATRVGQYPIICAELCGSYHGSMKSQIFVHTPEDYQQWIQEQQIASTDNLEQAVAANPAELSDQEFLAPYGSEMGVDAQTIEHLHASHENITEFSATSN</sequence>
<dbReference type="GO" id="GO:0005507">
    <property type="term" value="F:copper ion binding"/>
    <property type="evidence" value="ECO:0007669"/>
    <property type="project" value="InterPro"/>
</dbReference>
<comment type="similarity">
    <text evidence="2 14">Belongs to the cytochrome c oxidase subunit 2 family.</text>
</comment>
<dbReference type="FunFam" id="1.10.287.90:FF:000013">
    <property type="entry name" value="Cytochrome c oxidase subunit 2"/>
    <property type="match status" value="1"/>
</dbReference>
<proteinExistence type="inferred from homology"/>
<comment type="catalytic activity">
    <reaction evidence="13 15">
        <text>4 Fe(II)-[cytochrome c] + O2 + 8 H(+)(in) = 4 Fe(III)-[cytochrome c] + 2 H2O + 4 H(+)(out)</text>
        <dbReference type="Rhea" id="RHEA:11436"/>
        <dbReference type="Rhea" id="RHEA-COMP:10350"/>
        <dbReference type="Rhea" id="RHEA-COMP:14399"/>
        <dbReference type="ChEBI" id="CHEBI:15377"/>
        <dbReference type="ChEBI" id="CHEBI:15378"/>
        <dbReference type="ChEBI" id="CHEBI:15379"/>
        <dbReference type="ChEBI" id="CHEBI:29033"/>
        <dbReference type="ChEBI" id="CHEBI:29034"/>
        <dbReference type="EC" id="7.1.1.9"/>
    </reaction>
</comment>
<evidence type="ECO:0000256" key="12">
    <source>
        <dbReference type="ARBA" id="ARBA00024688"/>
    </source>
</evidence>
<evidence type="ECO:0000256" key="2">
    <source>
        <dbReference type="ARBA" id="ARBA00007866"/>
    </source>
</evidence>
<dbReference type="EC" id="7.1.1.9" evidence="15"/>
<dbReference type="InterPro" id="IPR001505">
    <property type="entry name" value="Copper_CuA"/>
</dbReference>
<organism evidence="20">
    <name type="scientific">Symploca sp. SIO1C4</name>
    <dbReference type="NCBI Taxonomy" id="2607765"/>
    <lineage>
        <taxon>Bacteria</taxon>
        <taxon>Bacillati</taxon>
        <taxon>Cyanobacteriota</taxon>
        <taxon>Cyanophyceae</taxon>
        <taxon>Coleofasciculales</taxon>
        <taxon>Coleofasciculaceae</taxon>
        <taxon>Symploca</taxon>
    </lineage>
</organism>
<keyword evidence="4 14" id="KW-0679">Respiratory chain</keyword>
<dbReference type="PROSITE" id="PS50999">
    <property type="entry name" value="COX2_TM"/>
    <property type="match status" value="1"/>
</dbReference>
<dbReference type="CDD" id="cd13919">
    <property type="entry name" value="CuRO_HCO_II_like_5"/>
    <property type="match status" value="1"/>
</dbReference>
<dbReference type="AlphaFoldDB" id="A0A6B3NFC1"/>
<keyword evidence="10 15" id="KW-0186">Copper</keyword>
<dbReference type="PROSITE" id="PS00078">
    <property type="entry name" value="COX2"/>
    <property type="match status" value="1"/>
</dbReference>
<dbReference type="PROSITE" id="PS50857">
    <property type="entry name" value="COX2_CUA"/>
    <property type="match status" value="1"/>
</dbReference>
<dbReference type="PRINTS" id="PR01166">
    <property type="entry name" value="CYCOXIDASEII"/>
</dbReference>
<evidence type="ECO:0000256" key="4">
    <source>
        <dbReference type="ARBA" id="ARBA00022660"/>
    </source>
</evidence>
<evidence type="ECO:0000256" key="9">
    <source>
        <dbReference type="ARBA" id="ARBA00022989"/>
    </source>
</evidence>
<keyword evidence="7" id="KW-1278">Translocase</keyword>
<evidence type="ECO:0000256" key="3">
    <source>
        <dbReference type="ARBA" id="ARBA00022448"/>
    </source>
</evidence>
<dbReference type="InterPro" id="IPR045187">
    <property type="entry name" value="CcO_II"/>
</dbReference>
<evidence type="ECO:0000256" key="13">
    <source>
        <dbReference type="ARBA" id="ARBA00047816"/>
    </source>
</evidence>
<dbReference type="Gene3D" id="2.60.40.420">
    <property type="entry name" value="Cupredoxins - blue copper proteins"/>
    <property type="match status" value="1"/>
</dbReference>
<dbReference type="EMBL" id="JAAHFQ010000535">
    <property type="protein sequence ID" value="NER30347.1"/>
    <property type="molecule type" value="Genomic_DNA"/>
</dbReference>
<keyword evidence="11 17" id="KW-0472">Membrane</keyword>